<feature type="transmembrane region" description="Helical" evidence="1">
    <location>
        <begin position="6"/>
        <end position="21"/>
    </location>
</feature>
<evidence type="ECO:0000313" key="2">
    <source>
        <dbReference type="EMBL" id="MFD1177037.1"/>
    </source>
</evidence>
<gene>
    <name evidence="2" type="ORF">ACFQ3W_12095</name>
</gene>
<reference evidence="3" key="1">
    <citation type="journal article" date="2019" name="Int. J. Syst. Evol. Microbiol.">
        <title>The Global Catalogue of Microorganisms (GCM) 10K type strain sequencing project: providing services to taxonomists for standard genome sequencing and annotation.</title>
        <authorList>
            <consortium name="The Broad Institute Genomics Platform"/>
            <consortium name="The Broad Institute Genome Sequencing Center for Infectious Disease"/>
            <person name="Wu L."/>
            <person name="Ma J."/>
        </authorList>
    </citation>
    <scope>NUCLEOTIDE SEQUENCE [LARGE SCALE GENOMIC DNA]</scope>
    <source>
        <strain evidence="3">CCUG 59189</strain>
    </source>
</reference>
<keyword evidence="1" id="KW-0812">Transmembrane</keyword>
<proteinExistence type="predicted"/>
<comment type="caution">
    <text evidence="2">The sequence shown here is derived from an EMBL/GenBank/DDBJ whole genome shotgun (WGS) entry which is preliminary data.</text>
</comment>
<evidence type="ECO:0000313" key="3">
    <source>
        <dbReference type="Proteomes" id="UP001597262"/>
    </source>
</evidence>
<feature type="transmembrane region" description="Helical" evidence="1">
    <location>
        <begin position="33"/>
        <end position="50"/>
    </location>
</feature>
<organism evidence="2 3">
    <name type="scientific">Paenibacillus puldeungensis</name>
    <dbReference type="NCBI Taxonomy" id="696536"/>
    <lineage>
        <taxon>Bacteria</taxon>
        <taxon>Bacillati</taxon>
        <taxon>Bacillota</taxon>
        <taxon>Bacilli</taxon>
        <taxon>Bacillales</taxon>
        <taxon>Paenibacillaceae</taxon>
        <taxon>Paenibacillus</taxon>
    </lineage>
</organism>
<dbReference type="Proteomes" id="UP001597262">
    <property type="component" value="Unassembled WGS sequence"/>
</dbReference>
<evidence type="ECO:0000256" key="1">
    <source>
        <dbReference type="SAM" id="Phobius"/>
    </source>
</evidence>
<protein>
    <submittedName>
        <fullName evidence="2">Uncharacterized protein</fullName>
    </submittedName>
</protein>
<accession>A0ABW3RX06</accession>
<dbReference type="RefSeq" id="WP_379319484.1">
    <property type="nucleotide sequence ID" value="NZ_JBHTLM010000007.1"/>
</dbReference>
<dbReference type="EMBL" id="JBHTLM010000007">
    <property type="protein sequence ID" value="MFD1177037.1"/>
    <property type="molecule type" value="Genomic_DNA"/>
</dbReference>
<keyword evidence="1" id="KW-1133">Transmembrane helix</keyword>
<keyword evidence="3" id="KW-1185">Reference proteome</keyword>
<sequence>MRAYFFWGVTIAVLLIFRMEWSKLKVMPVRDKVVFISILLAAWILSMLDLPHTPGLTTFLQFAFKPFRGLLEP</sequence>
<name>A0ABW3RX06_9BACL</name>
<keyword evidence="1" id="KW-0472">Membrane</keyword>